<name>A0A401FZJ0_9BACT</name>
<comment type="caution">
    <text evidence="2">The sequence shown here is derived from an EMBL/GenBank/DDBJ whole genome shotgun (WGS) entry which is preliminary data.</text>
</comment>
<dbReference type="InterPro" id="IPR005625">
    <property type="entry name" value="PepSY-ass_TM"/>
</dbReference>
<gene>
    <name evidence="2" type="ORF">DENIS_3357</name>
</gene>
<organism evidence="2 3">
    <name type="scientific">Desulfonema ishimotonii</name>
    <dbReference type="NCBI Taxonomy" id="45657"/>
    <lineage>
        <taxon>Bacteria</taxon>
        <taxon>Pseudomonadati</taxon>
        <taxon>Thermodesulfobacteriota</taxon>
        <taxon>Desulfobacteria</taxon>
        <taxon>Desulfobacterales</taxon>
        <taxon>Desulfococcaceae</taxon>
        <taxon>Desulfonema</taxon>
    </lineage>
</organism>
<keyword evidence="1" id="KW-0812">Transmembrane</keyword>
<proteinExistence type="predicted"/>
<feature type="transmembrane region" description="Helical" evidence="1">
    <location>
        <begin position="480"/>
        <end position="506"/>
    </location>
</feature>
<keyword evidence="3" id="KW-1185">Reference proteome</keyword>
<keyword evidence="1" id="KW-1133">Transmembrane helix</keyword>
<protein>
    <submittedName>
        <fullName evidence="2">PepSY domain-containing protein</fullName>
    </submittedName>
</protein>
<sequence>MFKISKWLHKYVGLLLLLFLMWMSATGVLLNHPDLISGISVPGGLIPSRYHLRNWNRGALINLLFSEQHPDTGFAGGRQGVWITKDGGRTFAPLQNGFPESRYYRKTQTLFYLESDSPRLFAGTGGGLYACRTDTEHWEAVPLGKDREQVRKILRIRDRVVVFTRSHVYASPLSPEETDFQPIPFSRDEDRPTVSLLKTLFGLHDGSLWGLPGKLLSDAAGVILFFLSISACYIWYYPKGVRRRRKAGAAAKTRAKALFRFCFRYHLRLGIWTAAILLIIAGTGLFMRPPLVAVIVGKSLPATWYTGGRTDNPWHDKIRNALYDPVADTVVVQASDGVWTGPSDFSRPFVRTRLPVPIFAMGALVFDACDTGGYRVGSFSGLYHLERETGRVTDMTTGRPGHRATAFRPGRCMATGYFRTPGGEAFVNDYRTGLLPLGDARFQGRFNMPPEMTTGFRMSLWNYLFEIHNGRFFAEFIGNWHILIIPLGSILFLLLLISGTYDWLYVKVFRRKFQSR</sequence>
<dbReference type="Proteomes" id="UP000288096">
    <property type="component" value="Unassembled WGS sequence"/>
</dbReference>
<reference evidence="3" key="1">
    <citation type="submission" date="2017-11" db="EMBL/GenBank/DDBJ databases">
        <authorList>
            <person name="Watanabe M."/>
            <person name="Kojima H."/>
        </authorList>
    </citation>
    <scope>NUCLEOTIDE SEQUENCE [LARGE SCALE GENOMIC DNA]</scope>
    <source>
        <strain evidence="3">Tokyo 01</strain>
    </source>
</reference>
<dbReference type="AlphaFoldDB" id="A0A401FZJ0"/>
<reference evidence="3" key="2">
    <citation type="submission" date="2019-01" db="EMBL/GenBank/DDBJ databases">
        <title>Genome sequence of Desulfonema ishimotonii strain Tokyo 01.</title>
        <authorList>
            <person name="Fukui M."/>
        </authorList>
    </citation>
    <scope>NUCLEOTIDE SEQUENCE [LARGE SCALE GENOMIC DNA]</scope>
    <source>
        <strain evidence="3">Tokyo 01</strain>
    </source>
</reference>
<keyword evidence="1" id="KW-0472">Membrane</keyword>
<dbReference type="InterPro" id="IPR015943">
    <property type="entry name" value="WD40/YVTN_repeat-like_dom_sf"/>
</dbReference>
<dbReference type="SUPFAM" id="SSF110296">
    <property type="entry name" value="Oligoxyloglucan reducing end-specific cellobiohydrolase"/>
    <property type="match status" value="1"/>
</dbReference>
<evidence type="ECO:0000313" key="2">
    <source>
        <dbReference type="EMBL" id="GBC62385.1"/>
    </source>
</evidence>
<feature type="transmembrane region" description="Helical" evidence="1">
    <location>
        <begin position="215"/>
        <end position="236"/>
    </location>
</feature>
<accession>A0A401FZJ0</accession>
<feature type="transmembrane region" description="Helical" evidence="1">
    <location>
        <begin position="269"/>
        <end position="287"/>
    </location>
</feature>
<dbReference type="Pfam" id="PF03929">
    <property type="entry name" value="PepSY_TM"/>
    <property type="match status" value="2"/>
</dbReference>
<dbReference type="EMBL" id="BEXT01000001">
    <property type="protein sequence ID" value="GBC62385.1"/>
    <property type="molecule type" value="Genomic_DNA"/>
</dbReference>
<evidence type="ECO:0000256" key="1">
    <source>
        <dbReference type="SAM" id="Phobius"/>
    </source>
</evidence>
<dbReference type="Gene3D" id="2.130.10.10">
    <property type="entry name" value="YVTN repeat-like/Quinoprotein amine dehydrogenase"/>
    <property type="match status" value="1"/>
</dbReference>
<evidence type="ECO:0000313" key="3">
    <source>
        <dbReference type="Proteomes" id="UP000288096"/>
    </source>
</evidence>